<proteinExistence type="predicted"/>
<dbReference type="Pfam" id="PF18588">
    <property type="entry name" value="WcbI"/>
    <property type="match status" value="1"/>
</dbReference>
<dbReference type="AlphaFoldDB" id="W7J0A0"/>
<sequence length="300" mass="32345">MDNGRRAHYGDFYGATTGGEPVAVVLGNCQAESLRVLLAGSSTFPVRTVRVPPVHELTADDLPALDALLGRTVLFATQPVRDDYRDLPLGTRQVLTRLPPNAAVVRWPVIRHYGLHPFAATVRHPDDRSLVPPVVPYHDLRTLTEAAGVPWEPDLSPASVRAVAAASVADLAERERRAGVDVTVSDLLRDAGASAANTLNHPGNPVLIGLARRVQRAFGAPADAADPGRVLLDSVHAPLTEAVVTGLGLDVEPREHWIVGGTPVDDAEVRTAQRRWYADHPRWVESGMARHADRLALLGR</sequence>
<name>W7J0A0_9PSEU</name>
<dbReference type="OrthoDB" id="3283619at2"/>
<evidence type="ECO:0000259" key="1">
    <source>
        <dbReference type="Pfam" id="PF18588"/>
    </source>
</evidence>
<gene>
    <name evidence="2" type="ORF">UO65_2313</name>
</gene>
<dbReference type="RefSeq" id="WP_052021021.1">
    <property type="nucleotide sequence ID" value="NZ_AYXG01000081.1"/>
</dbReference>
<dbReference type="Gene3D" id="3.40.50.12080">
    <property type="match status" value="1"/>
</dbReference>
<dbReference type="InterPro" id="IPR041307">
    <property type="entry name" value="WcbI"/>
</dbReference>
<dbReference type="EMBL" id="AYXG01000081">
    <property type="protein sequence ID" value="EWC62326.1"/>
    <property type="molecule type" value="Genomic_DNA"/>
</dbReference>
<reference evidence="2 3" key="1">
    <citation type="journal article" date="2014" name="Genome Announc.">
        <title>Draft Genome Sequence of the Antitrypanosomally Active Sponge-Associated Bacterium Actinokineospora sp. Strain EG49.</title>
        <authorList>
            <person name="Harjes J."/>
            <person name="Ryu T."/>
            <person name="Abdelmohsen U.R."/>
            <person name="Moitinho-Silva L."/>
            <person name="Horn H."/>
            <person name="Ravasi T."/>
            <person name="Hentschel U."/>
        </authorList>
    </citation>
    <scope>NUCLEOTIDE SEQUENCE [LARGE SCALE GENOMIC DNA]</scope>
    <source>
        <strain evidence="2 3">EG49</strain>
    </source>
</reference>
<dbReference type="PATRIC" id="fig|909613.9.peg.2319"/>
<evidence type="ECO:0000313" key="3">
    <source>
        <dbReference type="Proteomes" id="UP000019277"/>
    </source>
</evidence>
<dbReference type="STRING" id="909613.UO65_2313"/>
<organism evidence="2 3">
    <name type="scientific">Actinokineospora spheciospongiae</name>
    <dbReference type="NCBI Taxonomy" id="909613"/>
    <lineage>
        <taxon>Bacteria</taxon>
        <taxon>Bacillati</taxon>
        <taxon>Actinomycetota</taxon>
        <taxon>Actinomycetes</taxon>
        <taxon>Pseudonocardiales</taxon>
        <taxon>Pseudonocardiaceae</taxon>
        <taxon>Actinokineospora</taxon>
    </lineage>
</organism>
<keyword evidence="3" id="KW-1185">Reference proteome</keyword>
<dbReference type="Proteomes" id="UP000019277">
    <property type="component" value="Unassembled WGS sequence"/>
</dbReference>
<feature type="domain" description="Polysaccharide biosynthesis enzyme WcbI" evidence="1">
    <location>
        <begin position="23"/>
        <end position="222"/>
    </location>
</feature>
<protein>
    <recommendedName>
        <fullName evidence="1">Polysaccharide biosynthesis enzyme WcbI domain-containing protein</fullName>
    </recommendedName>
</protein>
<accession>W7J0A0</accession>
<dbReference type="eggNOG" id="ENOG502ZCJ8">
    <property type="taxonomic scope" value="Bacteria"/>
</dbReference>
<comment type="caution">
    <text evidence="2">The sequence shown here is derived from an EMBL/GenBank/DDBJ whole genome shotgun (WGS) entry which is preliminary data.</text>
</comment>
<evidence type="ECO:0000313" key="2">
    <source>
        <dbReference type="EMBL" id="EWC62326.1"/>
    </source>
</evidence>